<dbReference type="Proteomes" id="UP000566324">
    <property type="component" value="Unassembled WGS sequence"/>
</dbReference>
<keyword evidence="3" id="KW-0540">Nuclease</keyword>
<proteinExistence type="predicted"/>
<evidence type="ECO:0000313" key="3">
    <source>
        <dbReference type="EMBL" id="MBB4632934.1"/>
    </source>
</evidence>
<reference evidence="3 4" key="1">
    <citation type="submission" date="2020-08" db="EMBL/GenBank/DDBJ databases">
        <title>Genomic Encyclopedia of Type Strains, Phase IV (KMG-IV): sequencing the most valuable type-strain genomes for metagenomic binning, comparative biology and taxonomic classification.</title>
        <authorList>
            <person name="Goeker M."/>
        </authorList>
    </citation>
    <scope>NUCLEOTIDE SEQUENCE [LARGE SCALE GENOMIC DNA]</scope>
    <source>
        <strain evidence="3 4">DSM 17328</strain>
    </source>
</reference>
<dbReference type="GO" id="GO:0004519">
    <property type="term" value="F:endonuclease activity"/>
    <property type="evidence" value="ECO:0007669"/>
    <property type="project" value="UniProtKB-KW"/>
</dbReference>
<dbReference type="Gene3D" id="1.10.30.50">
    <property type="match status" value="1"/>
</dbReference>
<dbReference type="InterPro" id="IPR002711">
    <property type="entry name" value="HNH"/>
</dbReference>
<evidence type="ECO:0000256" key="1">
    <source>
        <dbReference type="SAM" id="MobiDB-lite"/>
    </source>
</evidence>
<dbReference type="SUPFAM" id="SSF161229">
    <property type="entry name" value="E6 C-terminal domain-like"/>
    <property type="match status" value="1"/>
</dbReference>
<dbReference type="CDD" id="cd00085">
    <property type="entry name" value="HNHc"/>
    <property type="match status" value="1"/>
</dbReference>
<dbReference type="InterPro" id="IPR003615">
    <property type="entry name" value="HNH_nuc"/>
</dbReference>
<dbReference type="GO" id="GO:0003676">
    <property type="term" value="F:nucleic acid binding"/>
    <property type="evidence" value="ECO:0007669"/>
    <property type="project" value="InterPro"/>
</dbReference>
<feature type="domain" description="HNH nuclease" evidence="2">
    <location>
        <begin position="53"/>
        <end position="103"/>
    </location>
</feature>
<accession>A0A7W7B2P5</accession>
<feature type="compositionally biased region" description="Basic and acidic residues" evidence="1">
    <location>
        <begin position="27"/>
        <end position="38"/>
    </location>
</feature>
<dbReference type="InterPro" id="IPR038575">
    <property type="entry name" value="E6_sf"/>
</dbReference>
<keyword evidence="4" id="KW-1185">Reference proteome</keyword>
<keyword evidence="3" id="KW-0255">Endonuclease</keyword>
<gene>
    <name evidence="3" type="ORF">GGQ98_002562</name>
</gene>
<sequence length="114" mass="13365">MPVRAPSIRMCGCVVPSGQRCQHMIARDRERKARHDQQRPSARQRGYDSKWDQARADFLKAHPRCVMCGNPSRVVDHKTPHRGDRKLFWQRSNWQALCTPCHSSRKQSQEARRC</sequence>
<dbReference type="EMBL" id="JACHNZ010000030">
    <property type="protein sequence ID" value="MBB4632934.1"/>
    <property type="molecule type" value="Genomic_DNA"/>
</dbReference>
<feature type="region of interest" description="Disordered" evidence="1">
    <location>
        <begin position="27"/>
        <end position="50"/>
    </location>
</feature>
<comment type="caution">
    <text evidence="3">The sequence shown here is derived from an EMBL/GenBank/DDBJ whole genome shotgun (WGS) entry which is preliminary data.</text>
</comment>
<dbReference type="RefSeq" id="WP_184070080.1">
    <property type="nucleotide sequence ID" value="NZ_JACHNZ010000030.1"/>
</dbReference>
<evidence type="ECO:0000313" key="4">
    <source>
        <dbReference type="Proteomes" id="UP000566324"/>
    </source>
</evidence>
<protein>
    <submittedName>
        <fullName evidence="3">5-methylcytosine-specific restriction endonuclease McrA</fullName>
    </submittedName>
</protein>
<evidence type="ECO:0000259" key="2">
    <source>
        <dbReference type="SMART" id="SM00507"/>
    </source>
</evidence>
<dbReference type="Pfam" id="PF01844">
    <property type="entry name" value="HNH"/>
    <property type="match status" value="1"/>
</dbReference>
<dbReference type="GO" id="GO:0008270">
    <property type="term" value="F:zinc ion binding"/>
    <property type="evidence" value="ECO:0007669"/>
    <property type="project" value="InterPro"/>
</dbReference>
<name>A0A7W7B2P5_9SPHN</name>
<keyword evidence="3" id="KW-0378">Hydrolase</keyword>
<organism evidence="3 4">
    <name type="scientific">Sphingosinicella soli</name>
    <dbReference type="NCBI Taxonomy" id="333708"/>
    <lineage>
        <taxon>Bacteria</taxon>
        <taxon>Pseudomonadati</taxon>
        <taxon>Pseudomonadota</taxon>
        <taxon>Alphaproteobacteria</taxon>
        <taxon>Sphingomonadales</taxon>
        <taxon>Sphingosinicellaceae</taxon>
        <taxon>Sphingosinicella</taxon>
    </lineage>
</organism>
<dbReference type="AlphaFoldDB" id="A0A7W7B2P5"/>
<dbReference type="SMART" id="SM00507">
    <property type="entry name" value="HNHc"/>
    <property type="match status" value="1"/>
</dbReference>